<dbReference type="Proteomes" id="UP000620670">
    <property type="component" value="Unassembled WGS sequence"/>
</dbReference>
<organism evidence="4 5">
    <name type="scientific">Microvirga splendida</name>
    <dbReference type="NCBI Taxonomy" id="2795727"/>
    <lineage>
        <taxon>Bacteria</taxon>
        <taxon>Pseudomonadati</taxon>
        <taxon>Pseudomonadota</taxon>
        <taxon>Alphaproteobacteria</taxon>
        <taxon>Hyphomicrobiales</taxon>
        <taxon>Methylobacteriaceae</taxon>
        <taxon>Microvirga</taxon>
    </lineage>
</organism>
<dbReference type="EMBL" id="JAELXT010000058">
    <property type="protein sequence ID" value="MBJ6128544.1"/>
    <property type="molecule type" value="Genomic_DNA"/>
</dbReference>
<reference evidence="5" key="1">
    <citation type="submission" date="2020-12" db="EMBL/GenBank/DDBJ databases">
        <title>Hymenobacter sp.</title>
        <authorList>
            <person name="Kim M.K."/>
        </authorList>
    </citation>
    <scope>NUCLEOTIDE SEQUENCE [LARGE SCALE GENOMIC DNA]</scope>
    <source>
        <strain evidence="5">BT325</strain>
    </source>
</reference>
<dbReference type="Pfam" id="PF25994">
    <property type="entry name" value="HH_AprE"/>
    <property type="match status" value="1"/>
</dbReference>
<feature type="domain" description="Polysaccharide export protein N-terminal" evidence="2">
    <location>
        <begin position="54"/>
        <end position="127"/>
    </location>
</feature>
<sequence>MLTSIRISLHLTSGLLGSRTALNPVEADENTLGYKLLRVFLIALFLLTSTMQSEGAPYRVDSGDVIEVSVFRRDDLRHRITVDADGNIWVPLVGEIHVAGMTLPDLRTKVRELLAASDAVRLADITIDLLEYRPFYIYGSVPKAGAYPYRPRITVRHAIALAGGIGNGASGVISPGASAELRGRHAEYLGDLMRYKVKVAGLQAELAGKTDIELKGFDPKLLTRPDVAEIISLERERLKSRQTERVKERQYVVTAIKLVDAQVAALERGQAADEEATKIAVEEYQRVMELNRKGLAPTSRVTDEQQAAVLFKIRERDTAGRLALARQTREELLWRLEKADEQKAKIPDELQVATAALSVAQARFKAVSEQLSMSNDVSVQLDSADSSNLEVSIFRSHAGGAQTKIAATEETEIEAGDVVEVKMKIGWSYPVPGN</sequence>
<feature type="domain" description="AprE-like long alpha-helical hairpin" evidence="3">
    <location>
        <begin position="186"/>
        <end position="369"/>
    </location>
</feature>
<evidence type="ECO:0000313" key="5">
    <source>
        <dbReference type="Proteomes" id="UP000620670"/>
    </source>
</evidence>
<evidence type="ECO:0000259" key="3">
    <source>
        <dbReference type="Pfam" id="PF25994"/>
    </source>
</evidence>
<evidence type="ECO:0000256" key="1">
    <source>
        <dbReference type="ARBA" id="ARBA00022729"/>
    </source>
</evidence>
<dbReference type="PANTHER" id="PTHR33619:SF3">
    <property type="entry name" value="POLYSACCHARIDE EXPORT PROTEIN GFCE-RELATED"/>
    <property type="match status" value="1"/>
</dbReference>
<dbReference type="InterPro" id="IPR058781">
    <property type="entry name" value="HH_AprE-like"/>
</dbReference>
<evidence type="ECO:0000313" key="4">
    <source>
        <dbReference type="EMBL" id="MBJ6128544.1"/>
    </source>
</evidence>
<dbReference type="Pfam" id="PF02563">
    <property type="entry name" value="Poly_export"/>
    <property type="match status" value="1"/>
</dbReference>
<dbReference type="InterPro" id="IPR003715">
    <property type="entry name" value="Poly_export_N"/>
</dbReference>
<dbReference type="InterPro" id="IPR049712">
    <property type="entry name" value="Poly_export"/>
</dbReference>
<keyword evidence="5" id="KW-1185">Reference proteome</keyword>
<comment type="caution">
    <text evidence="4">The sequence shown here is derived from an EMBL/GenBank/DDBJ whole genome shotgun (WGS) entry which is preliminary data.</text>
</comment>
<dbReference type="PANTHER" id="PTHR33619">
    <property type="entry name" value="POLYSACCHARIDE EXPORT PROTEIN GFCE-RELATED"/>
    <property type="match status" value="1"/>
</dbReference>
<dbReference type="Gene3D" id="3.30.1950.10">
    <property type="entry name" value="wza like domain"/>
    <property type="match status" value="1"/>
</dbReference>
<protein>
    <submittedName>
        <fullName evidence="4">Polysaccharide biosynthesis/export family protein</fullName>
    </submittedName>
</protein>
<proteinExistence type="predicted"/>
<evidence type="ECO:0000259" key="2">
    <source>
        <dbReference type="Pfam" id="PF02563"/>
    </source>
</evidence>
<keyword evidence="1" id="KW-0732">Signal</keyword>
<name>A0ABS0Y8B6_9HYPH</name>
<gene>
    <name evidence="4" type="ORF">JAO75_24460</name>
</gene>
<accession>A0ABS0Y8B6</accession>
<dbReference type="RefSeq" id="WP_199051814.1">
    <property type="nucleotide sequence ID" value="NZ_JAELXT010000058.1"/>
</dbReference>